<dbReference type="InterPro" id="IPR026960">
    <property type="entry name" value="RVT-Znf"/>
</dbReference>
<accession>A0A445C7C2</accession>
<protein>
    <recommendedName>
        <fullName evidence="1">Reverse transcriptase zinc-binding domain-containing protein</fullName>
    </recommendedName>
</protein>
<dbReference type="Proteomes" id="UP000289738">
    <property type="component" value="Chromosome A07"/>
</dbReference>
<dbReference type="Pfam" id="PF13966">
    <property type="entry name" value="zf-RVT"/>
    <property type="match status" value="1"/>
</dbReference>
<sequence>MNIICWNCRGAGGKGFPTLIRDLRRNYEAHLIILLETHVSGDRGKIIRNKMGFDSCCVEEARGHSGGVWDANKLRTWLPEELVEKIIAMTPPSPWKDDDQLAWNVSSDGTFNLRSAYNSLDRNPSMPVQVFKYVWKWNGPERIRYLLWLVTNEAILTNATRARRHMTNIANCPRCNAEEETTIHVLRDCQFARKVWSSLVPQDHLSEFFNTDLPE</sequence>
<name>A0A445C7C2_ARAHY</name>
<organism evidence="2 3">
    <name type="scientific">Arachis hypogaea</name>
    <name type="common">Peanut</name>
    <dbReference type="NCBI Taxonomy" id="3818"/>
    <lineage>
        <taxon>Eukaryota</taxon>
        <taxon>Viridiplantae</taxon>
        <taxon>Streptophyta</taxon>
        <taxon>Embryophyta</taxon>
        <taxon>Tracheophyta</taxon>
        <taxon>Spermatophyta</taxon>
        <taxon>Magnoliopsida</taxon>
        <taxon>eudicotyledons</taxon>
        <taxon>Gunneridae</taxon>
        <taxon>Pentapetalae</taxon>
        <taxon>rosids</taxon>
        <taxon>fabids</taxon>
        <taxon>Fabales</taxon>
        <taxon>Fabaceae</taxon>
        <taxon>Papilionoideae</taxon>
        <taxon>50 kb inversion clade</taxon>
        <taxon>dalbergioids sensu lato</taxon>
        <taxon>Dalbergieae</taxon>
        <taxon>Pterocarpus clade</taxon>
        <taxon>Arachis</taxon>
    </lineage>
</organism>
<dbReference type="PANTHER" id="PTHR35218">
    <property type="entry name" value="RNASE H DOMAIN-CONTAINING PROTEIN"/>
    <property type="match status" value="1"/>
</dbReference>
<dbReference type="AlphaFoldDB" id="A0A445C7C2"/>
<dbReference type="EMBL" id="SDMP01000007">
    <property type="protein sequence ID" value="RYR46846.1"/>
    <property type="molecule type" value="Genomic_DNA"/>
</dbReference>
<evidence type="ECO:0000259" key="1">
    <source>
        <dbReference type="Pfam" id="PF13966"/>
    </source>
</evidence>
<feature type="domain" description="Reverse transcriptase zinc-binding" evidence="1">
    <location>
        <begin position="111"/>
        <end position="196"/>
    </location>
</feature>
<evidence type="ECO:0000313" key="3">
    <source>
        <dbReference type="Proteomes" id="UP000289738"/>
    </source>
</evidence>
<comment type="caution">
    <text evidence="2">The sequence shown here is derived from an EMBL/GenBank/DDBJ whole genome shotgun (WGS) entry which is preliminary data.</text>
</comment>
<dbReference type="PANTHER" id="PTHR35218:SF9">
    <property type="entry name" value="ENDONUCLEASE_EXONUCLEASE_PHOSPHATASE DOMAIN-CONTAINING PROTEIN"/>
    <property type="match status" value="1"/>
</dbReference>
<keyword evidence="3" id="KW-1185">Reference proteome</keyword>
<evidence type="ECO:0000313" key="2">
    <source>
        <dbReference type="EMBL" id="RYR46846.1"/>
    </source>
</evidence>
<proteinExistence type="predicted"/>
<gene>
    <name evidence="2" type="ORF">Ahy_A07g032688</name>
</gene>
<reference evidence="2 3" key="1">
    <citation type="submission" date="2019-01" db="EMBL/GenBank/DDBJ databases">
        <title>Sequencing of cultivated peanut Arachis hypogaea provides insights into genome evolution and oil improvement.</title>
        <authorList>
            <person name="Chen X."/>
        </authorList>
    </citation>
    <scope>NUCLEOTIDE SEQUENCE [LARGE SCALE GENOMIC DNA]</scope>
    <source>
        <strain evidence="3">cv. Fuhuasheng</strain>
        <tissue evidence="2">Leaves</tissue>
    </source>
</reference>